<dbReference type="GO" id="GO:0061630">
    <property type="term" value="F:ubiquitin protein ligase activity"/>
    <property type="evidence" value="ECO:0007669"/>
    <property type="project" value="UniProtKB-EC"/>
</dbReference>
<dbReference type="AlphaFoldDB" id="A0A9P5TGP1"/>
<dbReference type="CDD" id="cd20335">
    <property type="entry name" value="BRcat_RBR"/>
    <property type="match status" value="1"/>
</dbReference>
<keyword evidence="7" id="KW-0833">Ubl conjugation pathway</keyword>
<accession>A0A9P5TGP1</accession>
<dbReference type="SUPFAM" id="SSF57850">
    <property type="entry name" value="RING/U-box"/>
    <property type="match status" value="2"/>
</dbReference>
<keyword evidence="8" id="KW-0862">Zinc</keyword>
<evidence type="ECO:0000256" key="4">
    <source>
        <dbReference type="ARBA" id="ARBA00022723"/>
    </source>
</evidence>
<comment type="catalytic activity">
    <reaction evidence="1">
        <text>[E2 ubiquitin-conjugating enzyme]-S-ubiquitinyl-L-cysteine + [acceptor protein]-L-lysine = [E2 ubiquitin-conjugating enzyme]-L-cysteine + [acceptor protein]-N(6)-ubiquitinyl-L-lysine.</text>
        <dbReference type="EC" id="2.3.2.31"/>
    </reaction>
</comment>
<dbReference type="PROSITE" id="PS51873">
    <property type="entry name" value="TRIAD"/>
    <property type="match status" value="1"/>
</dbReference>
<dbReference type="EMBL" id="JADNYJ010000255">
    <property type="protein sequence ID" value="KAF8872792.1"/>
    <property type="molecule type" value="Genomic_DNA"/>
</dbReference>
<reference evidence="10" key="1">
    <citation type="submission" date="2020-11" db="EMBL/GenBank/DDBJ databases">
        <authorList>
            <consortium name="DOE Joint Genome Institute"/>
            <person name="Ahrendt S."/>
            <person name="Riley R."/>
            <person name="Andreopoulos W."/>
            <person name="LaButti K."/>
            <person name="Pangilinan J."/>
            <person name="Ruiz-duenas F.J."/>
            <person name="Barrasa J.M."/>
            <person name="Sanchez-Garcia M."/>
            <person name="Camarero S."/>
            <person name="Miyauchi S."/>
            <person name="Serrano A."/>
            <person name="Linde D."/>
            <person name="Babiker R."/>
            <person name="Drula E."/>
            <person name="Ayuso-Fernandez I."/>
            <person name="Pacheco R."/>
            <person name="Padilla G."/>
            <person name="Ferreira P."/>
            <person name="Barriuso J."/>
            <person name="Kellner H."/>
            <person name="Castanera R."/>
            <person name="Alfaro M."/>
            <person name="Ramirez L."/>
            <person name="Pisabarro A.G."/>
            <person name="Kuo A."/>
            <person name="Tritt A."/>
            <person name="Lipzen A."/>
            <person name="He G."/>
            <person name="Yan M."/>
            <person name="Ng V."/>
            <person name="Cullen D."/>
            <person name="Martin F."/>
            <person name="Rosso M.-N."/>
            <person name="Henrissat B."/>
            <person name="Hibbett D."/>
            <person name="Martinez A.T."/>
            <person name="Grigoriev I.V."/>
        </authorList>
    </citation>
    <scope>NUCLEOTIDE SEQUENCE</scope>
    <source>
        <strain evidence="10">AH 44721</strain>
    </source>
</reference>
<sequence length="203" mass="22769">MICYDKARYMDALSTPCGHYYCQDCTVDFAKAFTLDESLFPLRCCEGRIPITDFVPFLSDDLRMLFEEKNDEFSVPSSGRAYCANPTCSKFLGSSTSKHSITIICPDCEAITCLECKQTHEGVNCPVNEATKRLHALAQEKGWQTCPGCHALVELSIGCHHIICRCKAQFCYLCGVNWKSCECPQFAEARLIDPAFLQMQRAS</sequence>
<evidence type="ECO:0000256" key="8">
    <source>
        <dbReference type="ARBA" id="ARBA00022833"/>
    </source>
</evidence>
<keyword evidence="3" id="KW-0808">Transferase</keyword>
<dbReference type="CDD" id="cd22584">
    <property type="entry name" value="Rcat_RBR_unk"/>
    <property type="match status" value="1"/>
</dbReference>
<dbReference type="Proteomes" id="UP000724874">
    <property type="component" value="Unassembled WGS sequence"/>
</dbReference>
<dbReference type="PANTHER" id="PTHR11685">
    <property type="entry name" value="RBR FAMILY RING FINGER AND IBR DOMAIN-CONTAINING"/>
    <property type="match status" value="1"/>
</dbReference>
<evidence type="ECO:0000313" key="10">
    <source>
        <dbReference type="EMBL" id="KAF8872792.1"/>
    </source>
</evidence>
<dbReference type="GO" id="GO:0008270">
    <property type="term" value="F:zinc ion binding"/>
    <property type="evidence" value="ECO:0007669"/>
    <property type="project" value="UniProtKB-KW"/>
</dbReference>
<evidence type="ECO:0000256" key="2">
    <source>
        <dbReference type="ARBA" id="ARBA00012251"/>
    </source>
</evidence>
<dbReference type="Pfam" id="PF01485">
    <property type="entry name" value="IBR"/>
    <property type="match status" value="2"/>
</dbReference>
<gene>
    <name evidence="10" type="ORF">CPB84DRAFT_660014</name>
</gene>
<dbReference type="InterPro" id="IPR044066">
    <property type="entry name" value="TRIAD_supradom"/>
</dbReference>
<keyword evidence="11" id="KW-1185">Reference proteome</keyword>
<dbReference type="OrthoDB" id="9977870at2759"/>
<evidence type="ECO:0000256" key="7">
    <source>
        <dbReference type="ARBA" id="ARBA00022786"/>
    </source>
</evidence>
<dbReference type="InterPro" id="IPR031127">
    <property type="entry name" value="E3_UB_ligase_RBR"/>
</dbReference>
<comment type="caution">
    <text evidence="10">The sequence shown here is derived from an EMBL/GenBank/DDBJ whole genome shotgun (WGS) entry which is preliminary data.</text>
</comment>
<feature type="domain" description="RING-type" evidence="9">
    <location>
        <begin position="1"/>
        <end position="187"/>
    </location>
</feature>
<protein>
    <recommendedName>
        <fullName evidence="2">RBR-type E3 ubiquitin transferase</fullName>
        <ecNumber evidence="2">2.3.2.31</ecNumber>
    </recommendedName>
</protein>
<keyword evidence="5" id="KW-0677">Repeat</keyword>
<dbReference type="InterPro" id="IPR002867">
    <property type="entry name" value="IBR_dom"/>
</dbReference>
<dbReference type="GO" id="GO:0016567">
    <property type="term" value="P:protein ubiquitination"/>
    <property type="evidence" value="ECO:0007669"/>
    <property type="project" value="InterPro"/>
</dbReference>
<evidence type="ECO:0000256" key="1">
    <source>
        <dbReference type="ARBA" id="ARBA00001798"/>
    </source>
</evidence>
<evidence type="ECO:0000256" key="3">
    <source>
        <dbReference type="ARBA" id="ARBA00022679"/>
    </source>
</evidence>
<dbReference type="EC" id="2.3.2.31" evidence="2"/>
<name>A0A9P5TGP1_GYMJU</name>
<dbReference type="SMART" id="SM00647">
    <property type="entry name" value="IBR"/>
    <property type="match status" value="2"/>
</dbReference>
<dbReference type="Gene3D" id="1.20.120.1750">
    <property type="match status" value="1"/>
</dbReference>
<evidence type="ECO:0000259" key="9">
    <source>
        <dbReference type="PROSITE" id="PS51873"/>
    </source>
</evidence>
<evidence type="ECO:0000256" key="6">
    <source>
        <dbReference type="ARBA" id="ARBA00022771"/>
    </source>
</evidence>
<evidence type="ECO:0000256" key="5">
    <source>
        <dbReference type="ARBA" id="ARBA00022737"/>
    </source>
</evidence>
<keyword evidence="6" id="KW-0863">Zinc-finger</keyword>
<keyword evidence="4" id="KW-0479">Metal-binding</keyword>
<evidence type="ECO:0000313" key="11">
    <source>
        <dbReference type="Proteomes" id="UP000724874"/>
    </source>
</evidence>
<organism evidence="10 11">
    <name type="scientific">Gymnopilus junonius</name>
    <name type="common">Spectacular rustgill mushroom</name>
    <name type="synonym">Gymnopilus spectabilis subsp. junonius</name>
    <dbReference type="NCBI Taxonomy" id="109634"/>
    <lineage>
        <taxon>Eukaryota</taxon>
        <taxon>Fungi</taxon>
        <taxon>Dikarya</taxon>
        <taxon>Basidiomycota</taxon>
        <taxon>Agaricomycotina</taxon>
        <taxon>Agaricomycetes</taxon>
        <taxon>Agaricomycetidae</taxon>
        <taxon>Agaricales</taxon>
        <taxon>Agaricineae</taxon>
        <taxon>Hymenogastraceae</taxon>
        <taxon>Gymnopilus</taxon>
    </lineage>
</organism>
<proteinExistence type="predicted"/>